<dbReference type="InterPro" id="IPR004089">
    <property type="entry name" value="MCPsignal_dom"/>
</dbReference>
<feature type="transmembrane region" description="Helical" evidence="4">
    <location>
        <begin position="6"/>
        <end position="29"/>
    </location>
</feature>
<dbReference type="STRING" id="1499967.U27_01076"/>
<dbReference type="HOGENOM" id="CLU_000445_99_1_0"/>
<dbReference type="eggNOG" id="COG0840">
    <property type="taxonomic scope" value="Bacteria"/>
</dbReference>
<accession>A0A081C9C2</accession>
<comment type="similarity">
    <text evidence="2">Belongs to the methyl-accepting chemotaxis (MCP) protein family.</text>
</comment>
<proteinExistence type="inferred from homology"/>
<feature type="domain" description="Methyl-accepting transducer" evidence="5">
    <location>
        <begin position="310"/>
        <end position="546"/>
    </location>
</feature>
<dbReference type="Proteomes" id="UP000030661">
    <property type="component" value="Unassembled WGS sequence"/>
</dbReference>
<keyword evidence="4" id="KW-1133">Transmembrane helix</keyword>
<dbReference type="SMART" id="SM00304">
    <property type="entry name" value="HAMP"/>
    <property type="match status" value="2"/>
</dbReference>
<organism evidence="7">
    <name type="scientific">Vecturithrix granuli</name>
    <dbReference type="NCBI Taxonomy" id="1499967"/>
    <lineage>
        <taxon>Bacteria</taxon>
        <taxon>Candidatus Moduliflexota</taxon>
        <taxon>Candidatus Vecturitrichia</taxon>
        <taxon>Candidatus Vecturitrichales</taxon>
        <taxon>Candidatus Vecturitrichaceae</taxon>
        <taxon>Candidatus Vecturithrix</taxon>
    </lineage>
</organism>
<dbReference type="GO" id="GO:0016020">
    <property type="term" value="C:membrane"/>
    <property type="evidence" value="ECO:0007669"/>
    <property type="project" value="InterPro"/>
</dbReference>
<feature type="domain" description="HAMP" evidence="6">
    <location>
        <begin position="119"/>
        <end position="171"/>
    </location>
</feature>
<dbReference type="SUPFAM" id="SSF58104">
    <property type="entry name" value="Methyl-accepting chemotaxis protein (MCP) signaling domain"/>
    <property type="match status" value="2"/>
</dbReference>
<evidence type="ECO:0000256" key="4">
    <source>
        <dbReference type="SAM" id="Phobius"/>
    </source>
</evidence>
<dbReference type="InterPro" id="IPR003660">
    <property type="entry name" value="HAMP_dom"/>
</dbReference>
<dbReference type="PANTHER" id="PTHR32089">
    <property type="entry name" value="METHYL-ACCEPTING CHEMOTAXIS PROTEIN MCPB"/>
    <property type="match status" value="1"/>
</dbReference>
<dbReference type="Gene3D" id="6.10.340.10">
    <property type="match status" value="1"/>
</dbReference>
<keyword evidence="4" id="KW-0472">Membrane</keyword>
<evidence type="ECO:0000256" key="3">
    <source>
        <dbReference type="PROSITE-ProRule" id="PRU00284"/>
    </source>
</evidence>
<dbReference type="GO" id="GO:0004888">
    <property type="term" value="F:transmembrane signaling receptor activity"/>
    <property type="evidence" value="ECO:0007669"/>
    <property type="project" value="InterPro"/>
</dbReference>
<dbReference type="AlphaFoldDB" id="A0A081C9C2"/>
<gene>
    <name evidence="7" type="ORF">U27_01076</name>
</gene>
<dbReference type="Pfam" id="PF00015">
    <property type="entry name" value="MCPsignal"/>
    <property type="match status" value="1"/>
</dbReference>
<dbReference type="GO" id="GO:0007165">
    <property type="term" value="P:signal transduction"/>
    <property type="evidence" value="ECO:0007669"/>
    <property type="project" value="UniProtKB-KW"/>
</dbReference>
<dbReference type="GO" id="GO:0006935">
    <property type="term" value="P:chemotaxis"/>
    <property type="evidence" value="ECO:0007669"/>
    <property type="project" value="InterPro"/>
</dbReference>
<dbReference type="SMART" id="SM00283">
    <property type="entry name" value="MA"/>
    <property type="match status" value="1"/>
</dbReference>
<keyword evidence="1 3" id="KW-0807">Transducer</keyword>
<dbReference type="PROSITE" id="PS50885">
    <property type="entry name" value="HAMP"/>
    <property type="match status" value="2"/>
</dbReference>
<protein>
    <submittedName>
        <fullName evidence="7">Methyl-accepting chemotaxis protein</fullName>
    </submittedName>
</protein>
<sequence>MHRPGLRGKLVIAFVLFSVVPLVFVSYFASRQGMQVEQKTRQLQQQNKDMVLYLIEYAKEHSNEIEQQELKEFIAKFQEINTTTFNEYAGYIQGRQRFFPILIVAVITVSAGFAFVLGKILADPILHFTQIVQQISQGDLQQQINVKAHDELGRLNHAFQAMTTYMQEMAQTANQIADGNIQQIAHPKSSRDTLGLAFYAMGQYLQHIAALAHKIAEGDLRQSIPLKSSGDLLGSAFHKMATSLALLIQQIKQEVQAIGKTSQATAQRAEQDMKMIEEVLSSTEETSSSMMQMQASVEEVSGNMSVLSRSIENTVSSIEQMNMSIKQIAVNTKGLSEAAQETFGVVQAIGETINRLVKTANQAEYSSQETLDSANAGQAAVRDIIEGMKVIQRVVTTSAETINVLGSRSREIGSVVDVISDIADQTSLLSLNASIIAAQAGEHGRGFAVVAQEVKELANRSLNSAHEIEQLIKGVQTELQKAVQSIEEGRQAVENGVIRANRGGDALEAILSSVRKTLEFIADNARIAEEQSALSEQVRQYMETVLTMVNEIARATSEQQKGSTQVTEAVEQMRNLSEQVKRATIEQTRGTGHVLAAIDNVTLQVQESSTRAHESVAFSNELVQKTAAVVGLLNQFQVDDHVAPNVSDENGKVFSPAVVSIASLMQ</sequence>
<name>A0A081C9C2_VECG1</name>
<evidence type="ECO:0000256" key="2">
    <source>
        <dbReference type="ARBA" id="ARBA00029447"/>
    </source>
</evidence>
<evidence type="ECO:0000259" key="6">
    <source>
        <dbReference type="PROSITE" id="PS50885"/>
    </source>
</evidence>
<dbReference type="PANTHER" id="PTHR32089:SF112">
    <property type="entry name" value="LYSOZYME-LIKE PROTEIN-RELATED"/>
    <property type="match status" value="1"/>
</dbReference>
<evidence type="ECO:0000259" key="5">
    <source>
        <dbReference type="PROSITE" id="PS50111"/>
    </source>
</evidence>
<dbReference type="PRINTS" id="PR00260">
    <property type="entry name" value="CHEMTRNSDUCR"/>
</dbReference>
<dbReference type="SUPFAM" id="SSF158472">
    <property type="entry name" value="HAMP domain-like"/>
    <property type="match status" value="1"/>
</dbReference>
<evidence type="ECO:0000256" key="1">
    <source>
        <dbReference type="ARBA" id="ARBA00023224"/>
    </source>
</evidence>
<feature type="domain" description="HAMP" evidence="6">
    <location>
        <begin position="199"/>
        <end position="249"/>
    </location>
</feature>
<dbReference type="Gene3D" id="1.10.287.950">
    <property type="entry name" value="Methyl-accepting chemotaxis protein"/>
    <property type="match status" value="2"/>
</dbReference>
<dbReference type="EMBL" id="DF820477">
    <property type="protein sequence ID" value="GAK61177.1"/>
    <property type="molecule type" value="Genomic_DNA"/>
</dbReference>
<keyword evidence="4" id="KW-0812">Transmembrane</keyword>
<evidence type="ECO:0000313" key="8">
    <source>
        <dbReference type="Proteomes" id="UP000030661"/>
    </source>
</evidence>
<dbReference type="InterPro" id="IPR004090">
    <property type="entry name" value="Chemotax_Me-accpt_rcpt"/>
</dbReference>
<dbReference type="CDD" id="cd06225">
    <property type="entry name" value="HAMP"/>
    <property type="match status" value="2"/>
</dbReference>
<reference evidence="7" key="1">
    <citation type="journal article" date="2015" name="PeerJ">
        <title>First genomic representation of candidate bacterial phylum KSB3 points to enhanced environmental sensing as a trigger of wastewater bulking.</title>
        <authorList>
            <person name="Sekiguchi Y."/>
            <person name="Ohashi A."/>
            <person name="Parks D.H."/>
            <person name="Yamauchi T."/>
            <person name="Tyson G.W."/>
            <person name="Hugenholtz P."/>
        </authorList>
    </citation>
    <scope>NUCLEOTIDE SEQUENCE [LARGE SCALE GENOMIC DNA]</scope>
</reference>
<dbReference type="PROSITE" id="PS50111">
    <property type="entry name" value="CHEMOTAXIS_TRANSDUC_2"/>
    <property type="match status" value="1"/>
</dbReference>
<evidence type="ECO:0000313" key="7">
    <source>
        <dbReference type="EMBL" id="GAK61177.1"/>
    </source>
</evidence>
<keyword evidence="8" id="KW-1185">Reference proteome</keyword>
<feature type="transmembrane region" description="Helical" evidence="4">
    <location>
        <begin position="98"/>
        <end position="122"/>
    </location>
</feature>
<dbReference type="Pfam" id="PF00672">
    <property type="entry name" value="HAMP"/>
    <property type="match status" value="1"/>
</dbReference>